<evidence type="ECO:0000256" key="1">
    <source>
        <dbReference type="SAM" id="Coils"/>
    </source>
</evidence>
<name>A0A6N3HFC7_EUBLI</name>
<accession>A0A6N3HFC7</accession>
<proteinExistence type="predicted"/>
<organism evidence="2">
    <name type="scientific">Eubacterium limosum</name>
    <dbReference type="NCBI Taxonomy" id="1736"/>
    <lineage>
        <taxon>Bacteria</taxon>
        <taxon>Bacillati</taxon>
        <taxon>Bacillota</taxon>
        <taxon>Clostridia</taxon>
        <taxon>Eubacteriales</taxon>
        <taxon>Eubacteriaceae</taxon>
        <taxon>Eubacterium</taxon>
    </lineage>
</organism>
<dbReference type="EMBL" id="CACRTR010000023">
    <property type="protein sequence ID" value="VYU74800.1"/>
    <property type="molecule type" value="Genomic_DNA"/>
</dbReference>
<dbReference type="AlphaFoldDB" id="A0A6N3HFC7"/>
<keyword evidence="1" id="KW-0175">Coiled coil</keyword>
<sequence length="162" mass="19039">MNFNNQKALQEEEAFLKEVGEVSLNKKYDQLKNEYTDLKKRFQKEQEVVKQKENEIFELKQRLNLSEQKNADLEEQIKRLDMEQKLETIKKEIVDEAAEIFTKTFNEELLPTIVENYKAYTDKEIAKVKAAYKKPKDGGSKDVHNACNSECFTEAIHSKNTR</sequence>
<evidence type="ECO:0000313" key="2">
    <source>
        <dbReference type="EMBL" id="VYU74800.1"/>
    </source>
</evidence>
<feature type="coiled-coil region" evidence="1">
    <location>
        <begin position="21"/>
        <end position="99"/>
    </location>
</feature>
<protein>
    <submittedName>
        <fullName evidence="2">Uncharacterized protein</fullName>
    </submittedName>
</protein>
<reference evidence="2" key="1">
    <citation type="submission" date="2019-11" db="EMBL/GenBank/DDBJ databases">
        <authorList>
            <person name="Feng L."/>
        </authorList>
    </citation>
    <scope>NUCLEOTIDE SEQUENCE</scope>
    <source>
        <strain evidence="2">ElimosumLFYP34</strain>
    </source>
</reference>
<gene>
    <name evidence="2" type="ORF">ELLFYP34_01171</name>
</gene>